<gene>
    <name evidence="2" type="ORF">F444_17233</name>
</gene>
<evidence type="ECO:0000313" key="3">
    <source>
        <dbReference type="Proteomes" id="UP000028582"/>
    </source>
</evidence>
<feature type="compositionally biased region" description="Basic and acidic residues" evidence="1">
    <location>
        <begin position="1"/>
        <end position="12"/>
    </location>
</feature>
<evidence type="ECO:0000256" key="1">
    <source>
        <dbReference type="SAM" id="MobiDB-lite"/>
    </source>
</evidence>
<dbReference type="EMBL" id="ANJA01003187">
    <property type="protein sequence ID" value="ETO65444.1"/>
    <property type="molecule type" value="Genomic_DNA"/>
</dbReference>
<comment type="caution">
    <text evidence="2">The sequence shown here is derived from an EMBL/GenBank/DDBJ whole genome shotgun (WGS) entry which is preliminary data.</text>
</comment>
<accession>A0A080ZFN3</accession>
<dbReference type="Proteomes" id="UP000028582">
    <property type="component" value="Unassembled WGS sequence"/>
</dbReference>
<name>A0A080ZFN3_PHYNI</name>
<feature type="region of interest" description="Disordered" evidence="1">
    <location>
        <begin position="225"/>
        <end position="259"/>
    </location>
</feature>
<organism evidence="2 3">
    <name type="scientific">Phytophthora nicotianae P1976</name>
    <dbReference type="NCBI Taxonomy" id="1317066"/>
    <lineage>
        <taxon>Eukaryota</taxon>
        <taxon>Sar</taxon>
        <taxon>Stramenopiles</taxon>
        <taxon>Oomycota</taxon>
        <taxon>Peronosporomycetes</taxon>
        <taxon>Peronosporales</taxon>
        <taxon>Peronosporaceae</taxon>
        <taxon>Phytophthora</taxon>
    </lineage>
</organism>
<dbReference type="OrthoDB" id="122429at2759"/>
<reference evidence="2 3" key="1">
    <citation type="submission" date="2013-11" db="EMBL/GenBank/DDBJ databases">
        <title>The Genome Sequence of Phytophthora parasitica P1976.</title>
        <authorList>
            <consortium name="The Broad Institute Genomics Platform"/>
            <person name="Russ C."/>
            <person name="Tyler B."/>
            <person name="Panabieres F."/>
            <person name="Shan W."/>
            <person name="Tripathy S."/>
            <person name="Grunwald N."/>
            <person name="Machado M."/>
            <person name="Johnson C.S."/>
            <person name="Walker B."/>
            <person name="Young S."/>
            <person name="Zeng Q."/>
            <person name="Gargeya S."/>
            <person name="Fitzgerald M."/>
            <person name="Haas B."/>
            <person name="Abouelleil A."/>
            <person name="Allen A.W."/>
            <person name="Alvarado L."/>
            <person name="Arachchi H.M."/>
            <person name="Berlin A.M."/>
            <person name="Chapman S.B."/>
            <person name="Gainer-Dewar J."/>
            <person name="Goldberg J."/>
            <person name="Griggs A."/>
            <person name="Gujja S."/>
            <person name="Hansen M."/>
            <person name="Howarth C."/>
            <person name="Imamovic A."/>
            <person name="Ireland A."/>
            <person name="Larimer J."/>
            <person name="McCowan C."/>
            <person name="Murphy C."/>
            <person name="Pearson M."/>
            <person name="Poon T.W."/>
            <person name="Priest M."/>
            <person name="Roberts A."/>
            <person name="Saif S."/>
            <person name="Shea T."/>
            <person name="Sisk P."/>
            <person name="Sykes S."/>
            <person name="Wortman J."/>
            <person name="Nusbaum C."/>
            <person name="Birren B."/>
        </authorList>
    </citation>
    <scope>NUCLEOTIDE SEQUENCE [LARGE SCALE GENOMIC DNA]</scope>
    <source>
        <strain evidence="2 3">P1976</strain>
    </source>
</reference>
<sequence length="259" mass="29764">MEQTDNHEHITGDVEQPFEEGPAQKKPKLEEEDIRYGTLSHLLAVEEHKLLLKLDEAFPAWREGPAHYGGKWASIESEMQTRFPGFSVKRQKLQSICSRGRSKRKLRQLQNQLKMLDLDAKDIGNVKTKESDAKEATQEVQSLQATVKKLEEQCAVEVAARKAARAEAESWKTKALQADQAKKDTEEEKVFLTKEFQHLMAQYEALKAREKKRVAALKKQLETERAVNTELLRDEEDERVSNAELHRDEEGKQEDDAEN</sequence>
<dbReference type="AlphaFoldDB" id="A0A080ZFN3"/>
<feature type="region of interest" description="Disordered" evidence="1">
    <location>
        <begin position="1"/>
        <end position="30"/>
    </location>
</feature>
<evidence type="ECO:0000313" key="2">
    <source>
        <dbReference type="EMBL" id="ETO65444.1"/>
    </source>
</evidence>
<proteinExistence type="predicted"/>
<feature type="compositionally biased region" description="Basic and acidic residues" evidence="1">
    <location>
        <begin position="239"/>
        <end position="250"/>
    </location>
</feature>
<protein>
    <submittedName>
        <fullName evidence="2">Uncharacterized protein</fullName>
    </submittedName>
</protein>